<dbReference type="PANTHER" id="PTHR43774">
    <property type="entry name" value="PEPTIDE METHIONINE SULFOXIDE REDUCTASE"/>
    <property type="match status" value="1"/>
</dbReference>
<evidence type="ECO:0000256" key="4">
    <source>
        <dbReference type="ARBA" id="ARBA00030643"/>
    </source>
</evidence>
<dbReference type="Proteomes" id="UP000198287">
    <property type="component" value="Unassembled WGS sequence"/>
</dbReference>
<evidence type="ECO:0000259" key="6">
    <source>
        <dbReference type="Pfam" id="PF20939"/>
    </source>
</evidence>
<dbReference type="OMA" id="FWNVEAA"/>
<dbReference type="PANTHER" id="PTHR43774:SF1">
    <property type="entry name" value="PEPTIDE METHIONINE SULFOXIDE REDUCTASE MSRA 2"/>
    <property type="match status" value="1"/>
</dbReference>
<dbReference type="InterPro" id="IPR036509">
    <property type="entry name" value="Met_Sox_Rdtase_MsrA_sf"/>
</dbReference>
<evidence type="ECO:0000256" key="2">
    <source>
        <dbReference type="ARBA" id="ARBA00012502"/>
    </source>
</evidence>
<gene>
    <name evidence="7" type="ORF">Fcan01_05658</name>
</gene>
<keyword evidence="3" id="KW-0560">Oxidoreductase</keyword>
<accession>A0A226ENJ3</accession>
<dbReference type="STRING" id="158441.A0A226ENJ3"/>
<dbReference type="AlphaFoldDB" id="A0A226ENJ3"/>
<dbReference type="OrthoDB" id="77405at2759"/>
<feature type="domain" description="Peptide methionine sulphoxide reductase MsrA" evidence="5">
    <location>
        <begin position="3"/>
        <end position="94"/>
    </location>
</feature>
<organism evidence="7 8">
    <name type="scientific">Folsomia candida</name>
    <name type="common">Springtail</name>
    <dbReference type="NCBI Taxonomy" id="158441"/>
    <lineage>
        <taxon>Eukaryota</taxon>
        <taxon>Metazoa</taxon>
        <taxon>Ecdysozoa</taxon>
        <taxon>Arthropoda</taxon>
        <taxon>Hexapoda</taxon>
        <taxon>Collembola</taxon>
        <taxon>Entomobryomorpha</taxon>
        <taxon>Isotomoidea</taxon>
        <taxon>Isotomidae</taxon>
        <taxon>Proisotominae</taxon>
        <taxon>Folsomia</taxon>
    </lineage>
</organism>
<dbReference type="InterPro" id="IPR049006">
    <property type="entry name" value="MsrA_helical"/>
</dbReference>
<dbReference type="InterPro" id="IPR002569">
    <property type="entry name" value="Met_Sox_Rdtase_MsrA_dom"/>
</dbReference>
<dbReference type="SUPFAM" id="SSF55068">
    <property type="entry name" value="Peptide methionine sulfoxide reductase"/>
    <property type="match status" value="1"/>
</dbReference>
<proteinExistence type="inferred from homology"/>
<keyword evidence="8" id="KW-1185">Reference proteome</keyword>
<feature type="domain" description="Selenoprotein methionine sulfoxide reductase A helical" evidence="6">
    <location>
        <begin position="109"/>
        <end position="150"/>
    </location>
</feature>
<name>A0A226ENJ3_FOLCA</name>
<sequence length="164" mass="19077">MGNHTESVDIEYDPKVTSYSNMLDIFWKNHDPTTSKCSRQYMSAIFYHNEVQKRLAKESKEQEAKKRSRPINTEILSGKDFYEAENYHQKYLLQSYPRILSQLDIEPGEQLVRSFVATRLNGYIGGYGSMKAFENELEQLALPPQVEQSIKNQISNKKRSDIDC</sequence>
<dbReference type="Pfam" id="PF01625">
    <property type="entry name" value="PMSR"/>
    <property type="match status" value="1"/>
</dbReference>
<dbReference type="EC" id="1.8.4.11" evidence="2"/>
<dbReference type="Gene3D" id="3.30.1060.10">
    <property type="entry name" value="Peptide methionine sulphoxide reductase MsrA"/>
    <property type="match status" value="1"/>
</dbReference>
<comment type="caution">
    <text evidence="7">The sequence shown here is derived from an EMBL/GenBank/DDBJ whole genome shotgun (WGS) entry which is preliminary data.</text>
</comment>
<evidence type="ECO:0000313" key="8">
    <source>
        <dbReference type="Proteomes" id="UP000198287"/>
    </source>
</evidence>
<comment type="similarity">
    <text evidence="1">Belongs to the MsrA Met sulfoxide reductase family.</text>
</comment>
<evidence type="ECO:0000256" key="1">
    <source>
        <dbReference type="ARBA" id="ARBA00005591"/>
    </source>
</evidence>
<evidence type="ECO:0000259" key="5">
    <source>
        <dbReference type="Pfam" id="PF01625"/>
    </source>
</evidence>
<dbReference type="Pfam" id="PF20939">
    <property type="entry name" value="MsrA_helical"/>
    <property type="match status" value="1"/>
</dbReference>
<reference evidence="7 8" key="1">
    <citation type="submission" date="2015-12" db="EMBL/GenBank/DDBJ databases">
        <title>The genome of Folsomia candida.</title>
        <authorList>
            <person name="Faddeeva A."/>
            <person name="Derks M.F."/>
            <person name="Anvar Y."/>
            <person name="Smit S."/>
            <person name="Van Straalen N."/>
            <person name="Roelofs D."/>
        </authorList>
    </citation>
    <scope>NUCLEOTIDE SEQUENCE [LARGE SCALE GENOMIC DNA]</scope>
    <source>
        <strain evidence="7 8">VU population</strain>
        <tissue evidence="7">Whole body</tissue>
    </source>
</reference>
<dbReference type="EMBL" id="LNIX01000002">
    <property type="protein sequence ID" value="OXA58860.1"/>
    <property type="molecule type" value="Genomic_DNA"/>
</dbReference>
<evidence type="ECO:0000313" key="7">
    <source>
        <dbReference type="EMBL" id="OXA58860.1"/>
    </source>
</evidence>
<protein>
    <recommendedName>
        <fullName evidence="2">peptide-methionine (S)-S-oxide reductase</fullName>
        <ecNumber evidence="2">1.8.4.11</ecNumber>
    </recommendedName>
    <alternativeName>
        <fullName evidence="4">Peptide-methionine (S)-S-oxide reductase</fullName>
    </alternativeName>
</protein>
<dbReference type="GO" id="GO:0008113">
    <property type="term" value="F:peptide-methionine (S)-S-oxide reductase activity"/>
    <property type="evidence" value="ECO:0007669"/>
    <property type="project" value="UniProtKB-EC"/>
</dbReference>
<evidence type="ECO:0000256" key="3">
    <source>
        <dbReference type="ARBA" id="ARBA00023002"/>
    </source>
</evidence>